<evidence type="ECO:0000313" key="2">
    <source>
        <dbReference type="EMBL" id="JAD94547.1"/>
    </source>
</evidence>
<feature type="region of interest" description="Disordered" evidence="1">
    <location>
        <begin position="1"/>
        <end position="25"/>
    </location>
</feature>
<keyword evidence="2" id="KW-0418">Kinase</keyword>
<keyword evidence="2" id="KW-0808">Transferase</keyword>
<reference evidence="2" key="2">
    <citation type="journal article" date="2015" name="Data Brief">
        <title>Shoot transcriptome of the giant reed, Arundo donax.</title>
        <authorList>
            <person name="Barrero R.A."/>
            <person name="Guerrero F.D."/>
            <person name="Moolhuijzen P."/>
            <person name="Goolsby J.A."/>
            <person name="Tidwell J."/>
            <person name="Bellgard S.E."/>
            <person name="Bellgard M.I."/>
        </authorList>
    </citation>
    <scope>NUCLEOTIDE SEQUENCE</scope>
    <source>
        <tissue evidence="2">Shoot tissue taken approximately 20 cm above the soil surface</tissue>
    </source>
</reference>
<accession>A0A0A9EEV4</accession>
<reference evidence="2" key="1">
    <citation type="submission" date="2014-09" db="EMBL/GenBank/DDBJ databases">
        <authorList>
            <person name="Magalhaes I.L.F."/>
            <person name="Oliveira U."/>
            <person name="Santos F.R."/>
            <person name="Vidigal T.H.D.A."/>
            <person name="Brescovit A.D."/>
            <person name="Santos A.J."/>
        </authorList>
    </citation>
    <scope>NUCLEOTIDE SEQUENCE</scope>
    <source>
        <tissue evidence="2">Shoot tissue taken approximately 20 cm above the soil surface</tissue>
    </source>
</reference>
<dbReference type="AlphaFoldDB" id="A0A0A9EEV4"/>
<organism evidence="2">
    <name type="scientific">Arundo donax</name>
    <name type="common">Giant reed</name>
    <name type="synonym">Donax arundinaceus</name>
    <dbReference type="NCBI Taxonomy" id="35708"/>
    <lineage>
        <taxon>Eukaryota</taxon>
        <taxon>Viridiplantae</taxon>
        <taxon>Streptophyta</taxon>
        <taxon>Embryophyta</taxon>
        <taxon>Tracheophyta</taxon>
        <taxon>Spermatophyta</taxon>
        <taxon>Magnoliopsida</taxon>
        <taxon>Liliopsida</taxon>
        <taxon>Poales</taxon>
        <taxon>Poaceae</taxon>
        <taxon>PACMAD clade</taxon>
        <taxon>Arundinoideae</taxon>
        <taxon>Arundineae</taxon>
        <taxon>Arundo</taxon>
    </lineage>
</organism>
<dbReference type="EMBL" id="GBRH01203348">
    <property type="protein sequence ID" value="JAD94547.1"/>
    <property type="molecule type" value="Transcribed_RNA"/>
</dbReference>
<name>A0A0A9EEV4_ARUDO</name>
<dbReference type="GO" id="GO:0016301">
    <property type="term" value="F:kinase activity"/>
    <property type="evidence" value="ECO:0007669"/>
    <property type="project" value="UniProtKB-KW"/>
</dbReference>
<evidence type="ECO:0000256" key="1">
    <source>
        <dbReference type="SAM" id="MobiDB-lite"/>
    </source>
</evidence>
<proteinExistence type="predicted"/>
<sequence length="49" mass="5840">MPLTRGHAPRPQARELPARQQGRRPFAQGHRFRTICLLQAWSSFYRCCW</sequence>
<protein>
    <submittedName>
        <fullName evidence="2">Calcium-dependent protein kinase</fullName>
    </submittedName>
</protein>